<name>R9W094_9CAUD</name>
<keyword evidence="2" id="KW-1133">Transmembrane helix</keyword>
<keyword evidence="1" id="KW-0175">Coiled coil</keyword>
<keyword evidence="2" id="KW-0812">Transmembrane</keyword>
<evidence type="ECO:0000313" key="3">
    <source>
        <dbReference type="EMBL" id="AGN89482.1"/>
    </source>
</evidence>
<dbReference type="EMBL" id="KC460990">
    <property type="protein sequence ID" value="AGN89482.1"/>
    <property type="molecule type" value="Genomic_DNA"/>
</dbReference>
<feature type="transmembrane region" description="Helical" evidence="2">
    <location>
        <begin position="60"/>
        <end position="87"/>
    </location>
</feature>
<evidence type="ECO:0000256" key="1">
    <source>
        <dbReference type="SAM" id="Coils"/>
    </source>
</evidence>
<dbReference type="KEGG" id="vg:15957262"/>
<evidence type="ECO:0000256" key="2">
    <source>
        <dbReference type="SAM" id="Phobius"/>
    </source>
</evidence>
<gene>
    <name evidence="3" type="ORF">Eta_0036</name>
</gene>
<proteinExistence type="predicted"/>
<dbReference type="RefSeq" id="YP_008130329.1">
    <property type="nucleotide sequence ID" value="NC_021563.1"/>
</dbReference>
<reference evidence="3 4" key="1">
    <citation type="journal article" date="2014" name="Virol. J.">
        <title>The genome and proteome of Serratia bacteriophage ? which forms unstable lysogens.</title>
        <authorList>
            <person name="Denyes J.M."/>
            <person name="Krell P.J."/>
            <person name="Manderville R.A."/>
            <person name="Ackermann H.W."/>
            <person name="She Y.M."/>
            <person name="Kropinski A.M."/>
        </authorList>
    </citation>
    <scope>NUCLEOTIDE SEQUENCE [LARGE SCALE GENOMIC DNA]</scope>
</reference>
<feature type="coiled-coil region" evidence="1">
    <location>
        <begin position="18"/>
        <end position="52"/>
    </location>
</feature>
<sequence length="93" mass="10337">MNELHTPHDVDQTSNQQLDQLNANAKAHKKHVDRLSAKIGALSAENEKLKKNAKTKWSTLLIGVGFVYLSGFLLTLGFFSAVGWVGFIGEWVR</sequence>
<organism evidence="3 4">
    <name type="scientific">Serratia phage Eta</name>
    <dbReference type="NCBI Taxonomy" id="1282995"/>
    <lineage>
        <taxon>Viruses</taxon>
        <taxon>Duplodnaviria</taxon>
        <taxon>Heunggongvirae</taxon>
        <taxon>Uroviricota</taxon>
        <taxon>Caudoviricetes</taxon>
        <taxon>Sarkviridae</taxon>
        <taxon>Seretavirus</taxon>
        <taxon>Seretavirus eta</taxon>
    </lineage>
</organism>
<accession>R9W094</accession>
<dbReference type="GeneID" id="15957262"/>
<dbReference type="Proteomes" id="UP000014420">
    <property type="component" value="Segment"/>
</dbReference>
<keyword evidence="4" id="KW-1185">Reference proteome</keyword>
<evidence type="ECO:0000313" key="4">
    <source>
        <dbReference type="Proteomes" id="UP000014420"/>
    </source>
</evidence>
<protein>
    <submittedName>
        <fullName evidence="3">Putative membrane protein</fullName>
    </submittedName>
</protein>
<keyword evidence="2" id="KW-0472">Membrane</keyword>